<gene>
    <name evidence="5" type="ORF">HBR001_LOCUS5453</name>
</gene>
<proteinExistence type="predicted"/>
<dbReference type="Pfam" id="PF11969">
    <property type="entry name" value="DcpS_C"/>
    <property type="match status" value="1"/>
</dbReference>
<organism evidence="5 6">
    <name type="scientific">Hyaloperonospora brassicae</name>
    <name type="common">Brassica downy mildew</name>
    <name type="synonym">Peronospora brassicae</name>
    <dbReference type="NCBI Taxonomy" id="162125"/>
    <lineage>
        <taxon>Eukaryota</taxon>
        <taxon>Sar</taxon>
        <taxon>Stramenopiles</taxon>
        <taxon>Oomycota</taxon>
        <taxon>Peronosporomycetes</taxon>
        <taxon>Peronosporales</taxon>
        <taxon>Peronosporaceae</taxon>
        <taxon>Hyaloperonospora</taxon>
    </lineage>
</organism>
<name>A0AAV0U644_HYABA</name>
<dbReference type="PANTHER" id="PTHR12486">
    <property type="entry name" value="APRATAXIN-RELATED"/>
    <property type="match status" value="1"/>
</dbReference>
<dbReference type="InterPro" id="IPR011146">
    <property type="entry name" value="HIT-like"/>
</dbReference>
<dbReference type="Proteomes" id="UP001162031">
    <property type="component" value="Unassembled WGS sequence"/>
</dbReference>
<dbReference type="GO" id="GO:0016787">
    <property type="term" value="F:hydrolase activity"/>
    <property type="evidence" value="ECO:0007669"/>
    <property type="project" value="UniProtKB-KW"/>
</dbReference>
<protein>
    <recommendedName>
        <fullName evidence="4">HIT domain-containing protein</fullName>
    </recommendedName>
</protein>
<keyword evidence="2" id="KW-0378">Hydrolase</keyword>
<accession>A0AAV0U644</accession>
<evidence type="ECO:0000259" key="4">
    <source>
        <dbReference type="PROSITE" id="PS51084"/>
    </source>
</evidence>
<dbReference type="AlphaFoldDB" id="A0AAV0U644"/>
<comment type="caution">
    <text evidence="5">The sequence shown here is derived from an EMBL/GenBank/DDBJ whole genome shotgun (WGS) entry which is preliminary data.</text>
</comment>
<reference evidence="5" key="1">
    <citation type="submission" date="2022-12" db="EMBL/GenBank/DDBJ databases">
        <authorList>
            <person name="Webb A."/>
        </authorList>
    </citation>
    <scope>NUCLEOTIDE SEQUENCE</scope>
    <source>
        <strain evidence="5">Hp1</strain>
    </source>
</reference>
<evidence type="ECO:0000313" key="6">
    <source>
        <dbReference type="Proteomes" id="UP001162031"/>
    </source>
</evidence>
<evidence type="ECO:0000256" key="3">
    <source>
        <dbReference type="PROSITE-ProRule" id="PRU00464"/>
    </source>
</evidence>
<evidence type="ECO:0000256" key="2">
    <source>
        <dbReference type="ARBA" id="ARBA00022801"/>
    </source>
</evidence>
<dbReference type="InterPro" id="IPR036265">
    <property type="entry name" value="HIT-like_sf"/>
</dbReference>
<dbReference type="PROSITE" id="PS51084">
    <property type="entry name" value="HIT_2"/>
    <property type="match status" value="1"/>
</dbReference>
<feature type="short sequence motif" description="Histidine triad motif" evidence="3">
    <location>
        <begin position="157"/>
        <end position="161"/>
    </location>
</feature>
<dbReference type="GO" id="GO:0000166">
    <property type="term" value="F:nucleotide binding"/>
    <property type="evidence" value="ECO:0007669"/>
    <property type="project" value="UniProtKB-KW"/>
</dbReference>
<keyword evidence="1" id="KW-0547">Nucleotide-binding</keyword>
<dbReference type="Gene3D" id="3.30.428.10">
    <property type="entry name" value="HIT-like"/>
    <property type="match status" value="1"/>
</dbReference>
<dbReference type="PANTHER" id="PTHR12486:SF5">
    <property type="entry name" value="ADENOSINE 5'-MONOPHOSPHORAMIDASE HINT3"/>
    <property type="match status" value="1"/>
</dbReference>
<dbReference type="EMBL" id="CANTFL010001148">
    <property type="protein sequence ID" value="CAI5732239.1"/>
    <property type="molecule type" value="Genomic_DNA"/>
</dbReference>
<feature type="domain" description="HIT" evidence="4">
    <location>
        <begin position="47"/>
        <end position="172"/>
    </location>
</feature>
<evidence type="ECO:0000313" key="5">
    <source>
        <dbReference type="EMBL" id="CAI5732239.1"/>
    </source>
</evidence>
<keyword evidence="6" id="KW-1185">Reference proteome</keyword>
<evidence type="ECO:0000256" key="1">
    <source>
        <dbReference type="ARBA" id="ARBA00022741"/>
    </source>
</evidence>
<dbReference type="SUPFAM" id="SSF54197">
    <property type="entry name" value="HIT-like"/>
    <property type="match status" value="1"/>
</dbReference>
<sequence length="225" mass="26048">MRSMNRNRYHLTQLSYSGDSTPRLNGGVFSQRKGVRYHRDGQVHSCRFCEILRTTAEPLLYQDEHVVVFRPLRPIVPSHVLIVPRTHIRNVNRLAATHRGLLARMHHVAKMVLTREFEAKTEPECVGLQLGELKDIHGPTHRIHYTFHVPPFNSIDHVHMHAFLDDPSSLGCYGRLKYRTTSWWCRSYDQVMTRLEKLAVDVQNECVHVEESLFVDSPTSSSEQA</sequence>